<sequence>MAPSSDMETFGKVLASSKSLAILAGAGLSAASGIPTYRGAGGLWRTHDAMSLATPEAFEDNPSLVWKFYHERREKAITALPNAAHKALASLYLPMTLSRVAPSLDPSECPNPLFITQNVDSLSLRVLSESSLNLPEAIQAIARESLLEMHGSLFRLRCTECERDYRDYSSPLSEILAEATERHSESGEDVEVPVDKLPRCGDGHPDSCGGLLRPGVVWFGEVPEHLDQISNKLDHCDLLLIVGTSSTVYPAAGFADIVKGKGGKTAVFNLERSSGDRRADFLFIGPCEETLPQALGIAV</sequence>
<dbReference type="PANTHER" id="PTHR11085">
    <property type="entry name" value="NAD-DEPENDENT PROTEIN DEACYLASE SIRTUIN-5, MITOCHONDRIAL-RELATED"/>
    <property type="match status" value="1"/>
</dbReference>
<dbReference type="GO" id="GO:0017136">
    <property type="term" value="F:histone deacetylase activity, NAD-dependent"/>
    <property type="evidence" value="ECO:0007669"/>
    <property type="project" value="TreeGrafter"/>
</dbReference>
<dbReference type="OrthoDB" id="424302at2759"/>
<evidence type="ECO:0000313" key="9">
    <source>
        <dbReference type="Proteomes" id="UP000054248"/>
    </source>
</evidence>
<dbReference type="InterPro" id="IPR026591">
    <property type="entry name" value="Sirtuin_cat_small_dom_sf"/>
</dbReference>
<keyword evidence="4" id="KW-0520">NAD</keyword>
<evidence type="ECO:0000256" key="2">
    <source>
        <dbReference type="ARBA" id="ARBA00006924"/>
    </source>
</evidence>
<evidence type="ECO:0000256" key="5">
    <source>
        <dbReference type="ARBA" id="ARBA00023128"/>
    </source>
</evidence>
<dbReference type="GO" id="GO:0005739">
    <property type="term" value="C:mitochondrion"/>
    <property type="evidence" value="ECO:0007669"/>
    <property type="project" value="UniProtKB-SubCell"/>
</dbReference>
<dbReference type="SUPFAM" id="SSF52467">
    <property type="entry name" value="DHS-like NAD/FAD-binding domain"/>
    <property type="match status" value="1"/>
</dbReference>
<dbReference type="GO" id="GO:0070403">
    <property type="term" value="F:NAD+ binding"/>
    <property type="evidence" value="ECO:0007669"/>
    <property type="project" value="InterPro"/>
</dbReference>
<reference evidence="9" key="2">
    <citation type="submission" date="2015-01" db="EMBL/GenBank/DDBJ databases">
        <title>Evolutionary Origins and Diversification of the Mycorrhizal Mutualists.</title>
        <authorList>
            <consortium name="DOE Joint Genome Institute"/>
            <consortium name="Mycorrhizal Genomics Consortium"/>
            <person name="Kohler A."/>
            <person name="Kuo A."/>
            <person name="Nagy L.G."/>
            <person name="Floudas D."/>
            <person name="Copeland A."/>
            <person name="Barry K.W."/>
            <person name="Cichocki N."/>
            <person name="Veneault-Fourrey C."/>
            <person name="LaButti K."/>
            <person name="Lindquist E.A."/>
            <person name="Lipzen A."/>
            <person name="Lundell T."/>
            <person name="Morin E."/>
            <person name="Murat C."/>
            <person name="Riley R."/>
            <person name="Ohm R."/>
            <person name="Sun H."/>
            <person name="Tunlid A."/>
            <person name="Henrissat B."/>
            <person name="Grigoriev I.V."/>
            <person name="Hibbett D.S."/>
            <person name="Martin F."/>
        </authorList>
    </citation>
    <scope>NUCLEOTIDE SEQUENCE [LARGE SCALE GENOMIC DNA]</scope>
    <source>
        <strain evidence="9">MUT 4182</strain>
    </source>
</reference>
<dbReference type="InterPro" id="IPR026590">
    <property type="entry name" value="Ssirtuin_cat_dom"/>
</dbReference>
<proteinExistence type="inferred from homology"/>
<dbReference type="STRING" id="1051891.A0A0C3QA80"/>
<keyword evidence="9" id="KW-1185">Reference proteome</keyword>
<comment type="similarity">
    <text evidence="2">Belongs to the sirtuin family. Class I subfamily.</text>
</comment>
<feature type="binding site" evidence="6">
    <location>
        <position position="161"/>
    </location>
    <ligand>
        <name>Zn(2+)</name>
        <dbReference type="ChEBI" id="CHEBI:29105"/>
    </ligand>
</feature>
<evidence type="ECO:0000256" key="3">
    <source>
        <dbReference type="ARBA" id="ARBA00022679"/>
    </source>
</evidence>
<evidence type="ECO:0000256" key="6">
    <source>
        <dbReference type="PROSITE-ProRule" id="PRU00236"/>
    </source>
</evidence>
<dbReference type="AlphaFoldDB" id="A0A0C3QA80"/>
<feature type="binding site" evidence="6">
    <location>
        <position position="158"/>
    </location>
    <ligand>
        <name>Zn(2+)</name>
        <dbReference type="ChEBI" id="CHEBI:29105"/>
    </ligand>
</feature>
<evidence type="ECO:0000313" key="8">
    <source>
        <dbReference type="EMBL" id="KIO21711.1"/>
    </source>
</evidence>
<dbReference type="PANTHER" id="PTHR11085:SF10">
    <property type="entry name" value="NAD-DEPENDENT PROTEIN DEACYLASE SIRTUIN-5, MITOCHONDRIAL-RELATED"/>
    <property type="match status" value="1"/>
</dbReference>
<dbReference type="GO" id="GO:0046872">
    <property type="term" value="F:metal ion binding"/>
    <property type="evidence" value="ECO:0007669"/>
    <property type="project" value="UniProtKB-KW"/>
</dbReference>
<dbReference type="InterPro" id="IPR003000">
    <property type="entry name" value="Sirtuin"/>
</dbReference>
<keyword evidence="6" id="KW-0862">Zinc</keyword>
<evidence type="ECO:0000256" key="4">
    <source>
        <dbReference type="ARBA" id="ARBA00023027"/>
    </source>
</evidence>
<feature type="domain" description="Deacetylase sirtuin-type" evidence="7">
    <location>
        <begin position="1"/>
        <end position="299"/>
    </location>
</feature>
<dbReference type="Gene3D" id="3.30.1600.10">
    <property type="entry name" value="SIR2/SIRT2 'Small Domain"/>
    <property type="match status" value="1"/>
</dbReference>
<dbReference type="HOGENOM" id="CLU_023643_3_1_1"/>
<dbReference type="Proteomes" id="UP000054248">
    <property type="component" value="Unassembled WGS sequence"/>
</dbReference>
<dbReference type="EMBL" id="KN823130">
    <property type="protein sequence ID" value="KIO21711.1"/>
    <property type="molecule type" value="Genomic_DNA"/>
</dbReference>
<dbReference type="Gene3D" id="3.40.50.1220">
    <property type="entry name" value="TPP-binding domain"/>
    <property type="match status" value="1"/>
</dbReference>
<organism evidence="8 9">
    <name type="scientific">Tulasnella calospora MUT 4182</name>
    <dbReference type="NCBI Taxonomy" id="1051891"/>
    <lineage>
        <taxon>Eukaryota</taxon>
        <taxon>Fungi</taxon>
        <taxon>Dikarya</taxon>
        <taxon>Basidiomycota</taxon>
        <taxon>Agaricomycotina</taxon>
        <taxon>Agaricomycetes</taxon>
        <taxon>Cantharellales</taxon>
        <taxon>Tulasnellaceae</taxon>
        <taxon>Tulasnella</taxon>
    </lineage>
</organism>
<keyword evidence="5" id="KW-0496">Mitochondrion</keyword>
<feature type="active site" description="Proton acceptor" evidence="6">
    <location>
        <position position="150"/>
    </location>
</feature>
<dbReference type="PROSITE" id="PS50305">
    <property type="entry name" value="SIRTUIN"/>
    <property type="match status" value="1"/>
</dbReference>
<reference evidence="8 9" key="1">
    <citation type="submission" date="2014-04" db="EMBL/GenBank/DDBJ databases">
        <authorList>
            <consortium name="DOE Joint Genome Institute"/>
            <person name="Kuo A."/>
            <person name="Girlanda M."/>
            <person name="Perotto S."/>
            <person name="Kohler A."/>
            <person name="Nagy L.G."/>
            <person name="Floudas D."/>
            <person name="Copeland A."/>
            <person name="Barry K.W."/>
            <person name="Cichocki N."/>
            <person name="Veneault-Fourrey C."/>
            <person name="LaButti K."/>
            <person name="Lindquist E.A."/>
            <person name="Lipzen A."/>
            <person name="Lundell T."/>
            <person name="Morin E."/>
            <person name="Murat C."/>
            <person name="Sun H."/>
            <person name="Tunlid A."/>
            <person name="Henrissat B."/>
            <person name="Grigoriev I.V."/>
            <person name="Hibbett D.S."/>
            <person name="Martin F."/>
            <person name="Nordberg H.P."/>
            <person name="Cantor M.N."/>
            <person name="Hua S.X."/>
        </authorList>
    </citation>
    <scope>NUCLEOTIDE SEQUENCE [LARGE SCALE GENOMIC DNA]</scope>
    <source>
        <strain evidence="8 9">MUT 4182</strain>
    </source>
</reference>
<evidence type="ECO:0000256" key="1">
    <source>
        <dbReference type="ARBA" id="ARBA00004173"/>
    </source>
</evidence>
<name>A0A0C3QA80_9AGAM</name>
<gene>
    <name evidence="8" type="ORF">M407DRAFT_123928</name>
</gene>
<protein>
    <recommendedName>
        <fullName evidence="7">Deacetylase sirtuin-type domain-containing protein</fullName>
    </recommendedName>
</protein>
<dbReference type="GO" id="GO:0005634">
    <property type="term" value="C:nucleus"/>
    <property type="evidence" value="ECO:0007669"/>
    <property type="project" value="TreeGrafter"/>
</dbReference>
<feature type="binding site" evidence="6">
    <location>
        <position position="208"/>
    </location>
    <ligand>
        <name>Zn(2+)</name>
        <dbReference type="ChEBI" id="CHEBI:29105"/>
    </ligand>
</feature>
<evidence type="ECO:0000259" key="7">
    <source>
        <dbReference type="PROSITE" id="PS50305"/>
    </source>
</evidence>
<comment type="subcellular location">
    <subcellularLocation>
        <location evidence="1">Mitochondrion</location>
    </subcellularLocation>
</comment>
<dbReference type="Pfam" id="PF02146">
    <property type="entry name" value="SIR2"/>
    <property type="match status" value="1"/>
</dbReference>
<keyword evidence="6" id="KW-0479">Metal-binding</keyword>
<accession>A0A0C3QA80</accession>
<dbReference type="InterPro" id="IPR029035">
    <property type="entry name" value="DHS-like_NAD/FAD-binding_dom"/>
</dbReference>
<feature type="binding site" evidence="6">
    <location>
        <position position="200"/>
    </location>
    <ligand>
        <name>Zn(2+)</name>
        <dbReference type="ChEBI" id="CHEBI:29105"/>
    </ligand>
</feature>
<dbReference type="InterPro" id="IPR050134">
    <property type="entry name" value="NAD-dep_sirtuin_deacylases"/>
</dbReference>
<keyword evidence="3" id="KW-0808">Transferase</keyword>